<dbReference type="EC" id="2.7.7.9" evidence="2"/>
<dbReference type="EMBL" id="MTSD02000011">
    <property type="protein sequence ID" value="OOV85912.1"/>
    <property type="molecule type" value="Genomic_DNA"/>
</dbReference>
<evidence type="ECO:0000256" key="6">
    <source>
        <dbReference type="ARBA" id="ARBA00031455"/>
    </source>
</evidence>
<dbReference type="Pfam" id="PF00483">
    <property type="entry name" value="NTP_transferase"/>
    <property type="match status" value="1"/>
</dbReference>
<evidence type="ECO:0000256" key="8">
    <source>
        <dbReference type="ARBA" id="ARBA00032341"/>
    </source>
</evidence>
<evidence type="ECO:0000256" key="7">
    <source>
        <dbReference type="ARBA" id="ARBA00031959"/>
    </source>
</evidence>
<evidence type="ECO:0000313" key="13">
    <source>
        <dbReference type="Proteomes" id="UP000190064"/>
    </source>
</evidence>
<dbReference type="Gene3D" id="3.90.550.10">
    <property type="entry name" value="Spore Coat Polysaccharide Biosynthesis Protein SpsA, Chain A"/>
    <property type="match status" value="1"/>
</dbReference>
<dbReference type="GO" id="GO:0003983">
    <property type="term" value="F:UTP:glucose-1-phosphate uridylyltransferase activity"/>
    <property type="evidence" value="ECO:0007669"/>
    <property type="project" value="UniProtKB-EC"/>
</dbReference>
<name>A0A1T1H7U5_OCELI</name>
<comment type="function">
    <text evidence="9">May play a role in stationary phase survival.</text>
</comment>
<dbReference type="AlphaFoldDB" id="A0A1T1H7U5"/>
<comment type="caution">
    <text evidence="12">The sequence shown here is derived from an EMBL/GenBank/DDBJ whole genome shotgun (WGS) entry which is preliminary data.</text>
</comment>
<keyword evidence="4" id="KW-0808">Transferase</keyword>
<evidence type="ECO:0000256" key="2">
    <source>
        <dbReference type="ARBA" id="ARBA00012415"/>
    </source>
</evidence>
<feature type="domain" description="Nucleotidyl transferase" evidence="11">
    <location>
        <begin position="8"/>
        <end position="277"/>
    </location>
</feature>
<dbReference type="PANTHER" id="PTHR43197:SF1">
    <property type="entry name" value="UTP--GLUCOSE-1-PHOSPHATE URIDYLYLTRANSFERASE"/>
    <property type="match status" value="1"/>
</dbReference>
<dbReference type="Proteomes" id="UP000190064">
    <property type="component" value="Unassembled WGS sequence"/>
</dbReference>
<dbReference type="CDD" id="cd02541">
    <property type="entry name" value="UGPase_prokaryotic"/>
    <property type="match status" value="1"/>
</dbReference>
<dbReference type="RefSeq" id="WP_078320850.1">
    <property type="nucleotide sequence ID" value="NZ_FXTS01000013.1"/>
</dbReference>
<proteinExistence type="inferred from homology"/>
<gene>
    <name evidence="12" type="ORF">BTA35_0216160</name>
</gene>
<evidence type="ECO:0000256" key="5">
    <source>
        <dbReference type="ARBA" id="ARBA00022695"/>
    </source>
</evidence>
<protein>
    <recommendedName>
        <fullName evidence="3">UTP--glucose-1-phosphate uridylyltransferase</fullName>
        <ecNumber evidence="2">2.7.7.9</ecNumber>
    </recommendedName>
    <alternativeName>
        <fullName evidence="6">Alpha-D-glucosyl-1-phosphate uridylyltransferase</fullName>
    </alternativeName>
    <alternativeName>
        <fullName evidence="7">UDP-glucose pyrophosphorylase</fullName>
    </alternativeName>
    <alternativeName>
        <fullName evidence="8">Uridine diphosphoglucose pyrophosphorylase</fullName>
    </alternativeName>
</protein>
<dbReference type="InterPro" id="IPR029044">
    <property type="entry name" value="Nucleotide-diphossugar_trans"/>
</dbReference>
<evidence type="ECO:0000256" key="1">
    <source>
        <dbReference type="ARBA" id="ARBA00006890"/>
    </source>
</evidence>
<dbReference type="GO" id="GO:0006011">
    <property type="term" value="P:UDP-alpha-D-glucose metabolic process"/>
    <property type="evidence" value="ECO:0007669"/>
    <property type="project" value="InterPro"/>
</dbReference>
<evidence type="ECO:0000256" key="10">
    <source>
        <dbReference type="ARBA" id="ARBA00048128"/>
    </source>
</evidence>
<evidence type="ECO:0000256" key="4">
    <source>
        <dbReference type="ARBA" id="ARBA00022679"/>
    </source>
</evidence>
<evidence type="ECO:0000256" key="3">
    <source>
        <dbReference type="ARBA" id="ARBA00019048"/>
    </source>
</evidence>
<keyword evidence="13" id="KW-1185">Reference proteome</keyword>
<evidence type="ECO:0000256" key="9">
    <source>
        <dbReference type="ARBA" id="ARBA00037294"/>
    </source>
</evidence>
<dbReference type="PANTHER" id="PTHR43197">
    <property type="entry name" value="UTP--GLUCOSE-1-PHOSPHATE URIDYLYLTRANSFERASE"/>
    <property type="match status" value="1"/>
</dbReference>
<dbReference type="InterPro" id="IPR005771">
    <property type="entry name" value="GalU_uridylyltTrfase_bac/arc"/>
</dbReference>
<evidence type="ECO:0000259" key="11">
    <source>
        <dbReference type="Pfam" id="PF00483"/>
    </source>
</evidence>
<comment type="similarity">
    <text evidence="1">Belongs to the UDPGP type 2 family.</text>
</comment>
<comment type="catalytic activity">
    <reaction evidence="10">
        <text>alpha-D-glucose 1-phosphate + UTP + H(+) = UDP-alpha-D-glucose + diphosphate</text>
        <dbReference type="Rhea" id="RHEA:19889"/>
        <dbReference type="ChEBI" id="CHEBI:15378"/>
        <dbReference type="ChEBI" id="CHEBI:33019"/>
        <dbReference type="ChEBI" id="CHEBI:46398"/>
        <dbReference type="ChEBI" id="CHEBI:58601"/>
        <dbReference type="ChEBI" id="CHEBI:58885"/>
        <dbReference type="EC" id="2.7.7.9"/>
    </reaction>
</comment>
<evidence type="ECO:0000313" key="12">
    <source>
        <dbReference type="EMBL" id="OOV85912.1"/>
    </source>
</evidence>
<accession>A0A1T1H7U5</accession>
<reference evidence="12" key="1">
    <citation type="submission" date="2017-02" db="EMBL/GenBank/DDBJ databases">
        <title>Draft Genome Sequence of the Salt Water Bacterium Oceanospirillum linum ATCC 11336.</title>
        <authorList>
            <person name="Trachtenberg A.M."/>
            <person name="Carney J.G."/>
            <person name="Linnane J.D."/>
            <person name="Rheaume B.A."/>
            <person name="Pitts N.L."/>
            <person name="Mykles D.L."/>
            <person name="Maclea K.S."/>
        </authorList>
    </citation>
    <scope>NUCLEOTIDE SEQUENCE [LARGE SCALE GENOMIC DNA]</scope>
    <source>
        <strain evidence="12">ATCC 11336</strain>
    </source>
</reference>
<sequence length="295" mass="31427">MSAGLNKVIIPVAGLGTRLLPISKSIPKEMVPVLDRPLIQHVVEEALAAGLNEVILVTRGGKSAVEDHFDSHYEIEAELERKGKTALLEALRGIAPPELKITSVRQDRALGLGHAIHCAAHLIPSEEAFAVILPDVLVKPQVDDTGCDLKAMVAAFQSQQAAQIMVERVPLERVDQYGIVDCDGAEPAAGECLPIKGLVEKPARNQAPSRLSVIGRYILPGTIMQHLAETGPGAGGEIQLTDAIADLIRQGDAVHAFRMSGRTFDCGHIPGWLQANTVLGREAGLLEPDRGDASV</sequence>
<keyword evidence="5 12" id="KW-0548">Nucleotidyltransferase</keyword>
<dbReference type="InterPro" id="IPR005835">
    <property type="entry name" value="NTP_transferase_dom"/>
</dbReference>
<dbReference type="STRING" id="966.BTA35_0216160"/>
<dbReference type="SUPFAM" id="SSF53448">
    <property type="entry name" value="Nucleotide-diphospho-sugar transferases"/>
    <property type="match status" value="1"/>
</dbReference>
<organism evidence="12 13">
    <name type="scientific">Oceanospirillum linum</name>
    <dbReference type="NCBI Taxonomy" id="966"/>
    <lineage>
        <taxon>Bacteria</taxon>
        <taxon>Pseudomonadati</taxon>
        <taxon>Pseudomonadota</taxon>
        <taxon>Gammaproteobacteria</taxon>
        <taxon>Oceanospirillales</taxon>
        <taxon>Oceanospirillaceae</taxon>
        <taxon>Oceanospirillum</taxon>
    </lineage>
</organism>